<evidence type="ECO:0000313" key="3">
    <source>
        <dbReference type="Proteomes" id="UP001501725"/>
    </source>
</evidence>
<keyword evidence="3" id="KW-1185">Reference proteome</keyword>
<feature type="chain" id="PRO_5047084140" description="T9SS type A sorting domain-containing protein" evidence="1">
    <location>
        <begin position="40"/>
        <end position="269"/>
    </location>
</feature>
<evidence type="ECO:0000313" key="2">
    <source>
        <dbReference type="EMBL" id="GAA4333568.1"/>
    </source>
</evidence>
<gene>
    <name evidence="2" type="ORF">GCM10023184_26820</name>
</gene>
<protein>
    <recommendedName>
        <fullName evidence="4">T9SS type A sorting domain-containing protein</fullName>
    </recommendedName>
</protein>
<dbReference type="EMBL" id="BAABGY010000007">
    <property type="protein sequence ID" value="GAA4333568.1"/>
    <property type="molecule type" value="Genomic_DNA"/>
</dbReference>
<evidence type="ECO:0008006" key="4">
    <source>
        <dbReference type="Google" id="ProtNLM"/>
    </source>
</evidence>
<reference evidence="3" key="1">
    <citation type="journal article" date="2019" name="Int. J. Syst. Evol. Microbiol.">
        <title>The Global Catalogue of Microorganisms (GCM) 10K type strain sequencing project: providing services to taxonomists for standard genome sequencing and annotation.</title>
        <authorList>
            <consortium name="The Broad Institute Genomics Platform"/>
            <consortium name="The Broad Institute Genome Sequencing Center for Infectious Disease"/>
            <person name="Wu L."/>
            <person name="Ma J."/>
        </authorList>
    </citation>
    <scope>NUCLEOTIDE SEQUENCE [LARGE SCALE GENOMIC DNA]</scope>
    <source>
        <strain evidence="3">JCM 17919</strain>
    </source>
</reference>
<name>A0ABP8H2U8_9BACT</name>
<accession>A0ABP8H2U8</accession>
<proteinExistence type="predicted"/>
<keyword evidence="1" id="KW-0732">Signal</keyword>
<dbReference type="Proteomes" id="UP001501725">
    <property type="component" value="Unassembled WGS sequence"/>
</dbReference>
<sequence length="269" mass="31153">MQRGAAAIFAVNPEQYMRSMTRTSLILTLCLLGATALQAQDTLPRFSVRNAGNNRFVISWVNPFHNLAQISIQRSFDSLGTYKTILSVADPKSVQNGFTDRTAPNDHMFYRLFYVMEGGLFYFTKPKRPDTSRMQVPVMPRPNIPTVFTTVPSQYRDSIFVRNRDTFVIINRDTIAVKPKVPVVPKWVPSRFVFTNNDGYVSIKLPDADKENYTLRFFEDSSKVLFELKGVKEKSLTLDKANFYKSGWYFFELYNDEKLVERNRFFLKP</sequence>
<comment type="caution">
    <text evidence="2">The sequence shown here is derived from an EMBL/GenBank/DDBJ whole genome shotgun (WGS) entry which is preliminary data.</text>
</comment>
<feature type="signal peptide" evidence="1">
    <location>
        <begin position="1"/>
        <end position="39"/>
    </location>
</feature>
<organism evidence="2 3">
    <name type="scientific">Flaviaesturariibacter amylovorans</name>
    <dbReference type="NCBI Taxonomy" id="1084520"/>
    <lineage>
        <taxon>Bacteria</taxon>
        <taxon>Pseudomonadati</taxon>
        <taxon>Bacteroidota</taxon>
        <taxon>Chitinophagia</taxon>
        <taxon>Chitinophagales</taxon>
        <taxon>Chitinophagaceae</taxon>
        <taxon>Flaviaestuariibacter</taxon>
    </lineage>
</organism>
<evidence type="ECO:0000256" key="1">
    <source>
        <dbReference type="SAM" id="SignalP"/>
    </source>
</evidence>